<accession>A0A061SBW6</accession>
<organism evidence="1">
    <name type="scientific">Tetraselmis sp. GSL018</name>
    <dbReference type="NCBI Taxonomy" id="582737"/>
    <lineage>
        <taxon>Eukaryota</taxon>
        <taxon>Viridiplantae</taxon>
        <taxon>Chlorophyta</taxon>
        <taxon>core chlorophytes</taxon>
        <taxon>Chlorodendrophyceae</taxon>
        <taxon>Chlorodendrales</taxon>
        <taxon>Chlorodendraceae</taxon>
        <taxon>Tetraselmis</taxon>
    </lineage>
</organism>
<evidence type="ECO:0000313" key="1">
    <source>
        <dbReference type="EMBL" id="JAC80380.1"/>
    </source>
</evidence>
<gene>
    <name evidence="1" type="ORF">TSPGSL018_10400</name>
</gene>
<protein>
    <submittedName>
        <fullName evidence="1">Uncharacterized protein</fullName>
    </submittedName>
</protein>
<dbReference type="AlphaFoldDB" id="A0A061SBW6"/>
<name>A0A061SBW6_9CHLO</name>
<proteinExistence type="predicted"/>
<sequence length="27" mass="2915">MLPSPSFLLPMDSLKAQALLKRTGELG</sequence>
<reference evidence="1" key="1">
    <citation type="submission" date="2014-05" db="EMBL/GenBank/DDBJ databases">
        <title>The transcriptome of the halophilic microalga Tetraselmis sp. GSL018 isolated from the Great Salt Lake, Utah.</title>
        <authorList>
            <person name="Jinkerson R.E."/>
            <person name="D'Adamo S."/>
            <person name="Posewitz M.C."/>
        </authorList>
    </citation>
    <scope>NUCLEOTIDE SEQUENCE</scope>
    <source>
        <strain evidence="1">GSL018</strain>
    </source>
</reference>
<dbReference type="EMBL" id="GBEZ01004870">
    <property type="protein sequence ID" value="JAC80380.1"/>
    <property type="molecule type" value="Transcribed_RNA"/>
</dbReference>